<dbReference type="WBParaSite" id="maker-uti_cns_0004412-snap-gene-0.4-mRNA-1">
    <property type="protein sequence ID" value="maker-uti_cns_0004412-snap-gene-0.4-mRNA-1"/>
    <property type="gene ID" value="maker-uti_cns_0004412-snap-gene-0.4"/>
</dbReference>
<dbReference type="GO" id="GO:0005576">
    <property type="term" value="C:extracellular region"/>
    <property type="evidence" value="ECO:0007669"/>
    <property type="project" value="TreeGrafter"/>
</dbReference>
<dbReference type="OrthoDB" id="448621at2759"/>
<evidence type="ECO:0000313" key="2">
    <source>
        <dbReference type="WBParaSite" id="maker-uti_cns_0004412-snap-gene-0.4-mRNA-1"/>
    </source>
</evidence>
<dbReference type="AlphaFoldDB" id="A0A1I8H468"/>
<protein>
    <submittedName>
        <fullName evidence="2">DUF3456 domain-containing protein</fullName>
    </submittedName>
</protein>
<dbReference type="PANTHER" id="PTHR15881:SF2">
    <property type="entry name" value="MARGINAL ZONE B- AND B1-CELL-SPECIFIC PROTEIN"/>
    <property type="match status" value="1"/>
</dbReference>
<dbReference type="PANTHER" id="PTHR15881">
    <property type="entry name" value="MARGINAL ZONE B- AND B1-CELL-SPECIFIC PROTEIN"/>
    <property type="match status" value="1"/>
</dbReference>
<dbReference type="Proteomes" id="UP000095280">
    <property type="component" value="Unplaced"/>
</dbReference>
<keyword evidence="1" id="KW-1185">Reference proteome</keyword>
<proteinExistence type="predicted"/>
<organism evidence="1 2">
    <name type="scientific">Macrostomum lignano</name>
    <dbReference type="NCBI Taxonomy" id="282301"/>
    <lineage>
        <taxon>Eukaryota</taxon>
        <taxon>Metazoa</taxon>
        <taxon>Spiralia</taxon>
        <taxon>Lophotrochozoa</taxon>
        <taxon>Platyhelminthes</taxon>
        <taxon>Rhabditophora</taxon>
        <taxon>Macrostomorpha</taxon>
        <taxon>Macrostomida</taxon>
        <taxon>Macrostomidae</taxon>
        <taxon>Macrostomum</taxon>
    </lineage>
</organism>
<dbReference type="InterPro" id="IPR021852">
    <property type="entry name" value="DUF3456"/>
</dbReference>
<dbReference type="Pfam" id="PF11938">
    <property type="entry name" value="DUF3456"/>
    <property type="match status" value="1"/>
</dbReference>
<dbReference type="GO" id="GO:0034663">
    <property type="term" value="C:endoplasmic reticulum chaperone complex"/>
    <property type="evidence" value="ECO:0007669"/>
    <property type="project" value="TreeGrafter"/>
</dbReference>
<sequence>MELINFSFGVILISLVLFAPMVMCKMEESDVSPDELPEGMDPTNVPPGLKKFSFKTPQLSEEEQESLFFPQSLKCDGCIAVSYQIYTKFFNLYEKYKAKSQGRVKESDLLDAFEGVCSAKNDDYAVKEVGGSLRMVGPGLNLRQDEPGIIQGGGKMPARMRNLCHQFRGEIGEEELYEEFLKHPTSRQKLEDFLCRNNGQQLTGNCLTVGQNDRKKSEL</sequence>
<dbReference type="STRING" id="282301.A0A1I8H468"/>
<name>A0A1I8H468_9PLAT</name>
<accession>A0A1I8H468</accession>
<dbReference type="InterPro" id="IPR052682">
    <property type="entry name" value="MZB1"/>
</dbReference>
<reference evidence="2" key="1">
    <citation type="submission" date="2016-11" db="UniProtKB">
        <authorList>
            <consortium name="WormBaseParasite"/>
        </authorList>
    </citation>
    <scope>IDENTIFICATION</scope>
</reference>
<evidence type="ECO:0000313" key="1">
    <source>
        <dbReference type="Proteomes" id="UP000095280"/>
    </source>
</evidence>